<organism evidence="1 2">
    <name type="scientific">Asparagus officinalis</name>
    <name type="common">Garden asparagus</name>
    <dbReference type="NCBI Taxonomy" id="4686"/>
    <lineage>
        <taxon>Eukaryota</taxon>
        <taxon>Viridiplantae</taxon>
        <taxon>Streptophyta</taxon>
        <taxon>Embryophyta</taxon>
        <taxon>Tracheophyta</taxon>
        <taxon>Spermatophyta</taxon>
        <taxon>Magnoliopsida</taxon>
        <taxon>Liliopsida</taxon>
        <taxon>Asparagales</taxon>
        <taxon>Asparagaceae</taxon>
        <taxon>Asparagoideae</taxon>
        <taxon>Asparagus</taxon>
    </lineage>
</organism>
<reference evidence="2" key="1">
    <citation type="journal article" date="2017" name="Nat. Commun.">
        <title>The asparagus genome sheds light on the origin and evolution of a young Y chromosome.</title>
        <authorList>
            <person name="Harkess A."/>
            <person name="Zhou J."/>
            <person name="Xu C."/>
            <person name="Bowers J.E."/>
            <person name="Van der Hulst R."/>
            <person name="Ayyampalayam S."/>
            <person name="Mercati F."/>
            <person name="Riccardi P."/>
            <person name="McKain M.R."/>
            <person name="Kakrana A."/>
            <person name="Tang H."/>
            <person name="Ray J."/>
            <person name="Groenendijk J."/>
            <person name="Arikit S."/>
            <person name="Mathioni S.M."/>
            <person name="Nakano M."/>
            <person name="Shan H."/>
            <person name="Telgmann-Rauber A."/>
            <person name="Kanno A."/>
            <person name="Yue Z."/>
            <person name="Chen H."/>
            <person name="Li W."/>
            <person name="Chen Y."/>
            <person name="Xu X."/>
            <person name="Zhang Y."/>
            <person name="Luo S."/>
            <person name="Chen H."/>
            <person name="Gao J."/>
            <person name="Mao Z."/>
            <person name="Pires J.C."/>
            <person name="Luo M."/>
            <person name="Kudrna D."/>
            <person name="Wing R.A."/>
            <person name="Meyers B.C."/>
            <person name="Yi K."/>
            <person name="Kong H."/>
            <person name="Lavrijsen P."/>
            <person name="Sunseri F."/>
            <person name="Falavigna A."/>
            <person name="Ye Y."/>
            <person name="Leebens-Mack J.H."/>
            <person name="Chen G."/>
        </authorList>
    </citation>
    <scope>NUCLEOTIDE SEQUENCE [LARGE SCALE GENOMIC DNA]</scope>
    <source>
        <strain evidence="2">cv. DH0086</strain>
    </source>
</reference>
<dbReference type="AlphaFoldDB" id="A0A5P1FKN5"/>
<proteinExistence type="predicted"/>
<protein>
    <submittedName>
        <fullName evidence="1">Uncharacterized protein</fullName>
    </submittedName>
</protein>
<dbReference type="Proteomes" id="UP000243459">
    <property type="component" value="Chromosome 2"/>
</dbReference>
<evidence type="ECO:0000313" key="2">
    <source>
        <dbReference type="Proteomes" id="UP000243459"/>
    </source>
</evidence>
<dbReference type="PANTHER" id="PTHR34796:SF1">
    <property type="entry name" value="EXPRESSED PROTEIN"/>
    <property type="match status" value="1"/>
</dbReference>
<accession>A0A5P1FKN5</accession>
<dbReference type="PANTHER" id="PTHR34796">
    <property type="entry name" value="EXPRESSED PROTEIN"/>
    <property type="match status" value="1"/>
</dbReference>
<dbReference type="EMBL" id="CM007382">
    <property type="protein sequence ID" value="ONK77987.1"/>
    <property type="molecule type" value="Genomic_DNA"/>
</dbReference>
<gene>
    <name evidence="1" type="ORF">A4U43_C02F13030</name>
</gene>
<name>A0A5P1FKN5_ASPOF</name>
<evidence type="ECO:0000313" key="1">
    <source>
        <dbReference type="EMBL" id="ONK77987.1"/>
    </source>
</evidence>
<keyword evidence="2" id="KW-1185">Reference proteome</keyword>
<dbReference type="InterPro" id="IPR005500">
    <property type="entry name" value="DUF309"/>
</dbReference>
<sequence>MMEMGEGLCKMRKMEFEKDGPLFRFEREVSEVLEFVYQTQKELAAYIFTYKRANGVSLEVERRESFDQIWQSLSHATLSH</sequence>
<dbReference type="Gramene" id="ONK77987">
    <property type="protein sequence ID" value="ONK77987"/>
    <property type="gene ID" value="A4U43_C02F13030"/>
</dbReference>